<keyword evidence="5" id="KW-1185">Reference proteome</keyword>
<name>A0A2G8JRQ4_STIJA</name>
<comment type="similarity">
    <text evidence="1">Belongs to the NGF-beta family.</text>
</comment>
<organism evidence="4 5">
    <name type="scientific">Stichopus japonicus</name>
    <name type="common">Sea cucumber</name>
    <dbReference type="NCBI Taxonomy" id="307972"/>
    <lineage>
        <taxon>Eukaryota</taxon>
        <taxon>Metazoa</taxon>
        <taxon>Echinodermata</taxon>
        <taxon>Eleutherozoa</taxon>
        <taxon>Echinozoa</taxon>
        <taxon>Holothuroidea</taxon>
        <taxon>Aspidochirotacea</taxon>
        <taxon>Aspidochirotida</taxon>
        <taxon>Stichopodidae</taxon>
        <taxon>Apostichopus</taxon>
    </lineage>
</organism>
<evidence type="ECO:0000256" key="2">
    <source>
        <dbReference type="ARBA" id="ARBA00023030"/>
    </source>
</evidence>
<dbReference type="GO" id="GO:0007169">
    <property type="term" value="P:cell surface receptor protein tyrosine kinase signaling pathway"/>
    <property type="evidence" value="ECO:0007669"/>
    <property type="project" value="TreeGrafter"/>
</dbReference>
<dbReference type="Gene3D" id="2.10.90.10">
    <property type="entry name" value="Cystine-knot cytokines"/>
    <property type="match status" value="1"/>
</dbReference>
<evidence type="ECO:0000259" key="3">
    <source>
        <dbReference type="SMART" id="SM00140"/>
    </source>
</evidence>
<sequence>MCILPWQPVYSLPLDVTSPSSEGFPTSQAPSESGSLPNVLPAPAGPISSAYTVPKVQSVNEFQTFPTYVSHRVAFSMNVPPAIPSADDFPTASDELDEHGRYKRRAHSPTLRSVCDFNQVWRKKTWAIDILGENITVLTNITTNGNIKVYQYFYETTCSSRGHSCRGIDHKHFDSQCMTKKSWVFAMVRNSRGEEGWNWISIDTACNCGYERKNHLFHERFEWDDDDDDLT</sequence>
<dbReference type="AlphaFoldDB" id="A0A2G8JRQ4"/>
<dbReference type="PANTHER" id="PTHR11589:SF11">
    <property type="entry name" value="PREPRO-NEUROTROPHIN"/>
    <property type="match status" value="1"/>
</dbReference>
<dbReference type="OrthoDB" id="6491780at2759"/>
<dbReference type="SMART" id="SM00140">
    <property type="entry name" value="NGF"/>
    <property type="match status" value="1"/>
</dbReference>
<dbReference type="SUPFAM" id="SSF57501">
    <property type="entry name" value="Cystine-knot cytokines"/>
    <property type="match status" value="1"/>
</dbReference>
<dbReference type="GO" id="GO:0021675">
    <property type="term" value="P:nerve development"/>
    <property type="evidence" value="ECO:0007669"/>
    <property type="project" value="TreeGrafter"/>
</dbReference>
<dbReference type="Pfam" id="PF00243">
    <property type="entry name" value="NGF"/>
    <property type="match status" value="1"/>
</dbReference>
<dbReference type="EMBL" id="MRZV01001364">
    <property type="protein sequence ID" value="PIK38399.1"/>
    <property type="molecule type" value="Genomic_DNA"/>
</dbReference>
<protein>
    <submittedName>
        <fullName evidence="4">Prepro-neurotrophin</fullName>
    </submittedName>
</protein>
<dbReference type="STRING" id="307972.A0A2G8JRQ4"/>
<dbReference type="GO" id="GO:0043524">
    <property type="term" value="P:negative regulation of neuron apoptotic process"/>
    <property type="evidence" value="ECO:0007669"/>
    <property type="project" value="TreeGrafter"/>
</dbReference>
<dbReference type="PRINTS" id="PR00268">
    <property type="entry name" value="NGF"/>
</dbReference>
<dbReference type="PROSITE" id="PS50270">
    <property type="entry name" value="NGF_2"/>
    <property type="match status" value="1"/>
</dbReference>
<reference evidence="4 5" key="1">
    <citation type="journal article" date="2017" name="PLoS Biol.">
        <title>The sea cucumber genome provides insights into morphological evolution and visceral regeneration.</title>
        <authorList>
            <person name="Zhang X."/>
            <person name="Sun L."/>
            <person name="Yuan J."/>
            <person name="Sun Y."/>
            <person name="Gao Y."/>
            <person name="Zhang L."/>
            <person name="Li S."/>
            <person name="Dai H."/>
            <person name="Hamel J.F."/>
            <person name="Liu C."/>
            <person name="Yu Y."/>
            <person name="Liu S."/>
            <person name="Lin W."/>
            <person name="Guo K."/>
            <person name="Jin S."/>
            <person name="Xu P."/>
            <person name="Storey K.B."/>
            <person name="Huan P."/>
            <person name="Zhang T."/>
            <person name="Zhou Y."/>
            <person name="Zhang J."/>
            <person name="Lin C."/>
            <person name="Li X."/>
            <person name="Xing L."/>
            <person name="Huo D."/>
            <person name="Sun M."/>
            <person name="Wang L."/>
            <person name="Mercier A."/>
            <person name="Li F."/>
            <person name="Yang H."/>
            <person name="Xiang J."/>
        </authorList>
    </citation>
    <scope>NUCLEOTIDE SEQUENCE [LARGE SCALE GENOMIC DNA]</scope>
    <source>
        <strain evidence="4">Shaxun</strain>
        <tissue evidence="4">Muscle</tissue>
    </source>
</reference>
<feature type="domain" description="Nerve growth factor-related" evidence="3">
    <location>
        <begin position="113"/>
        <end position="209"/>
    </location>
</feature>
<accession>A0A2G8JRQ4</accession>
<dbReference type="InterPro" id="IPR020408">
    <property type="entry name" value="Nerve_growth_factor-like"/>
</dbReference>
<comment type="caution">
    <text evidence="4">The sequence shown here is derived from an EMBL/GenBank/DDBJ whole genome shotgun (WGS) entry which is preliminary data.</text>
</comment>
<evidence type="ECO:0000313" key="4">
    <source>
        <dbReference type="EMBL" id="PIK38399.1"/>
    </source>
</evidence>
<dbReference type="GO" id="GO:0005163">
    <property type="term" value="F:nerve growth factor receptor binding"/>
    <property type="evidence" value="ECO:0007669"/>
    <property type="project" value="TreeGrafter"/>
</dbReference>
<dbReference type="PANTHER" id="PTHR11589">
    <property type="entry name" value="NERVE GROWTH FACTOR NGF -RELATED"/>
    <property type="match status" value="1"/>
</dbReference>
<evidence type="ECO:0000313" key="5">
    <source>
        <dbReference type="Proteomes" id="UP000230750"/>
    </source>
</evidence>
<keyword evidence="2" id="KW-0339">Growth factor</keyword>
<evidence type="ECO:0000256" key="1">
    <source>
        <dbReference type="ARBA" id="ARBA00010783"/>
    </source>
</evidence>
<dbReference type="GO" id="GO:0008083">
    <property type="term" value="F:growth factor activity"/>
    <property type="evidence" value="ECO:0007669"/>
    <property type="project" value="UniProtKB-KW"/>
</dbReference>
<dbReference type="InterPro" id="IPR002072">
    <property type="entry name" value="Nerve_growth_factor-rel"/>
</dbReference>
<proteinExistence type="inferred from homology"/>
<dbReference type="Proteomes" id="UP000230750">
    <property type="component" value="Unassembled WGS sequence"/>
</dbReference>
<dbReference type="GO" id="GO:0038180">
    <property type="term" value="P:nerve growth factor signaling pathway"/>
    <property type="evidence" value="ECO:0007669"/>
    <property type="project" value="TreeGrafter"/>
</dbReference>
<gene>
    <name evidence="4" type="ORF">BSL78_24767</name>
</gene>
<dbReference type="GO" id="GO:0048812">
    <property type="term" value="P:neuron projection morphogenesis"/>
    <property type="evidence" value="ECO:0007669"/>
    <property type="project" value="TreeGrafter"/>
</dbReference>
<dbReference type="InterPro" id="IPR029034">
    <property type="entry name" value="Cystine-knot_cytokine"/>
</dbReference>